<protein>
    <submittedName>
        <fullName evidence="1">Hemin uptake protein HemP</fullName>
    </submittedName>
</protein>
<dbReference type="EMBL" id="JACYTO010000002">
    <property type="protein sequence ID" value="MBD8504016.1"/>
    <property type="molecule type" value="Genomic_DNA"/>
</dbReference>
<dbReference type="InterPro" id="IPR019600">
    <property type="entry name" value="Hemin_uptake_protein_HemP"/>
</dbReference>
<sequence>MEQRPHHDESDAADAAFDLPETALARCGEQPIASEKLLQGRSCVMIRHGDALYALRATRAGKLILTK</sequence>
<reference evidence="2" key="1">
    <citation type="submission" date="2023-07" db="EMBL/GenBank/DDBJ databases">
        <title>Thauera sp. CAU 1555 isolated from sand of Yaerae Beach.</title>
        <authorList>
            <person name="Kim W."/>
        </authorList>
    </citation>
    <scope>NUCLEOTIDE SEQUENCE [LARGE SCALE GENOMIC DNA]</scope>
    <source>
        <strain evidence="2">CAU 1555</strain>
    </source>
</reference>
<accession>A0ABR9BCF9</accession>
<dbReference type="Proteomes" id="UP000603602">
    <property type="component" value="Unassembled WGS sequence"/>
</dbReference>
<evidence type="ECO:0000313" key="2">
    <source>
        <dbReference type="Proteomes" id="UP000603602"/>
    </source>
</evidence>
<dbReference type="Gene3D" id="2.10.70.10">
    <property type="entry name" value="Complement Module, domain 1"/>
    <property type="match status" value="1"/>
</dbReference>
<dbReference type="Pfam" id="PF10636">
    <property type="entry name" value="hemP"/>
    <property type="match status" value="1"/>
</dbReference>
<proteinExistence type="predicted"/>
<keyword evidence="2" id="KW-1185">Reference proteome</keyword>
<name>A0ABR9BCF9_9RHOO</name>
<organism evidence="1 2">
    <name type="scientific">Thauera sedimentorum</name>
    <dbReference type="NCBI Taxonomy" id="2767595"/>
    <lineage>
        <taxon>Bacteria</taxon>
        <taxon>Pseudomonadati</taxon>
        <taxon>Pseudomonadota</taxon>
        <taxon>Betaproteobacteria</taxon>
        <taxon>Rhodocyclales</taxon>
        <taxon>Zoogloeaceae</taxon>
        <taxon>Thauera</taxon>
    </lineage>
</organism>
<comment type="caution">
    <text evidence="1">The sequence shown here is derived from an EMBL/GenBank/DDBJ whole genome shotgun (WGS) entry which is preliminary data.</text>
</comment>
<evidence type="ECO:0000313" key="1">
    <source>
        <dbReference type="EMBL" id="MBD8504016.1"/>
    </source>
</evidence>
<dbReference type="RefSeq" id="WP_187718798.1">
    <property type="nucleotide sequence ID" value="NZ_JACTAH010000002.1"/>
</dbReference>
<gene>
    <name evidence="1" type="ORF">IFO67_14060</name>
</gene>